<dbReference type="EMBL" id="LJNI01000070">
    <property type="protein sequence ID" value="KPJ72511.1"/>
    <property type="molecule type" value="Genomic_DNA"/>
</dbReference>
<evidence type="ECO:0000256" key="3">
    <source>
        <dbReference type="ARBA" id="ARBA00022448"/>
    </source>
</evidence>
<dbReference type="SUPFAM" id="SSF74653">
    <property type="entry name" value="TolA/TonB C-terminal domain"/>
    <property type="match status" value="1"/>
</dbReference>
<evidence type="ECO:0000313" key="10">
    <source>
        <dbReference type="Proteomes" id="UP000051012"/>
    </source>
</evidence>
<dbReference type="Proteomes" id="UP000051012">
    <property type="component" value="Unassembled WGS sequence"/>
</dbReference>
<proteinExistence type="inferred from homology"/>
<comment type="similarity">
    <text evidence="2">Belongs to the bacterial solute-binding protein 5 family.</text>
</comment>
<evidence type="ECO:0000256" key="4">
    <source>
        <dbReference type="ARBA" id="ARBA00022692"/>
    </source>
</evidence>
<protein>
    <recommendedName>
        <fullName evidence="8">TonB C-terminal domain-containing protein</fullName>
    </recommendedName>
</protein>
<comment type="caution">
    <text evidence="9">The sequence shown here is derived from an EMBL/GenBank/DDBJ whole genome shotgun (WGS) entry which is preliminary data.</text>
</comment>
<comment type="subcellular location">
    <subcellularLocation>
        <location evidence="1">Membrane</location>
        <topology evidence="1">Single-pass membrane protein</topology>
    </subcellularLocation>
</comment>
<accession>A0A0S7YDG8</accession>
<organism evidence="9 10">
    <name type="scientific">candidate division TA06 bacterium DG_78</name>
    <dbReference type="NCBI Taxonomy" id="1703772"/>
    <lineage>
        <taxon>Bacteria</taxon>
        <taxon>Bacteria division TA06</taxon>
    </lineage>
</organism>
<dbReference type="Pfam" id="PF03544">
    <property type="entry name" value="TonB_C"/>
    <property type="match status" value="1"/>
</dbReference>
<dbReference type="PROSITE" id="PS51257">
    <property type="entry name" value="PROKAR_LIPOPROTEIN"/>
    <property type="match status" value="1"/>
</dbReference>
<keyword evidence="4" id="KW-0812">Transmembrane</keyword>
<gene>
    <name evidence="9" type="ORF">AMJ52_06040</name>
</gene>
<dbReference type="Gene3D" id="3.40.190.10">
    <property type="entry name" value="Periplasmic binding protein-like II"/>
    <property type="match status" value="1"/>
</dbReference>
<evidence type="ECO:0000256" key="7">
    <source>
        <dbReference type="ARBA" id="ARBA00023136"/>
    </source>
</evidence>
<dbReference type="Gene3D" id="3.90.76.10">
    <property type="entry name" value="Dipeptide-binding Protein, Domain 1"/>
    <property type="match status" value="1"/>
</dbReference>
<keyword evidence="3" id="KW-0813">Transport</keyword>
<dbReference type="InterPro" id="IPR039424">
    <property type="entry name" value="SBP_5"/>
</dbReference>
<dbReference type="NCBIfam" id="TIGR01352">
    <property type="entry name" value="tonB_Cterm"/>
    <property type="match status" value="1"/>
</dbReference>
<dbReference type="GO" id="GO:0015833">
    <property type="term" value="P:peptide transport"/>
    <property type="evidence" value="ECO:0007669"/>
    <property type="project" value="TreeGrafter"/>
</dbReference>
<evidence type="ECO:0000256" key="5">
    <source>
        <dbReference type="ARBA" id="ARBA00022729"/>
    </source>
</evidence>
<evidence type="ECO:0000256" key="6">
    <source>
        <dbReference type="ARBA" id="ARBA00022989"/>
    </source>
</evidence>
<sequence>MKRLFFVFFMLVFIITSCAKKEERLLGERGGTLIIGTINLPTTISPLSPSIFGSNDILNLLFLSLHRIDFKTGKMTPELASSWEFSEDLTSITYYLRRDVTWWDGSSVTAEDVLYTFEKMKDPATRYPHVASLRFIKDVEVLDPYTIKFTFQKVYADILTDSDIMAVPKHIYEKVGPDFGETPVGNGPYKIKEWIPGSHLVLSFNDAYYRGRPPLDEIVIRQYINMTAMVQDFSAGNIDVVLNIPPKEAKNLAENEDISIDSRPGNVYTYIGWNLEHQFLKDPSVRTALSMAINKGTILADVFANMGVISLGPLPQSSWGCDTSITPMAYDTVEAKNILAQHGFADRNRNRIIDKDGADFTLNIITNIENPERVVVLEYIARDLRKLGIRINTRTLDAGAFITAVLKKEFDGFIMGWTVTEKIDPTLYWHSDSTKGKFNFVSYRNSVIDSLIEQGVAMLNRKEAKKIWGEFQRIVYDDQPYTFLVVPNTISALYERVKGTEQGIALASAYTYWIPEAERRVTVAAVVDTQVPTQPPEVAEVIREERPPEIVEPERILEATMMEDTSIVAVVPETTIVAPPTPPKPSVITRAKPVKQVKPQYPESVRSLGATGRVVVRVLVGTDGKGMKATVLSSFGNPACEEAALAAAQQWEFTPATKDGEPFEQNVSIPFDFQP</sequence>
<keyword evidence="7" id="KW-0472">Membrane</keyword>
<dbReference type="Gene3D" id="3.30.1150.10">
    <property type="match status" value="1"/>
</dbReference>
<dbReference type="GO" id="GO:0016020">
    <property type="term" value="C:membrane"/>
    <property type="evidence" value="ECO:0007669"/>
    <property type="project" value="UniProtKB-SubCell"/>
</dbReference>
<dbReference type="AlphaFoldDB" id="A0A0S7YDG8"/>
<evidence type="ECO:0000313" key="9">
    <source>
        <dbReference type="EMBL" id="KPJ72511.1"/>
    </source>
</evidence>
<reference evidence="9 10" key="1">
    <citation type="journal article" date="2015" name="Microbiome">
        <title>Genomic resolution of linkages in carbon, nitrogen, and sulfur cycling among widespread estuary sediment bacteria.</title>
        <authorList>
            <person name="Baker B.J."/>
            <person name="Lazar C.S."/>
            <person name="Teske A.P."/>
            <person name="Dick G.J."/>
        </authorList>
    </citation>
    <scope>NUCLEOTIDE SEQUENCE [LARGE SCALE GENOMIC DNA]</scope>
    <source>
        <strain evidence="9">DG_78</strain>
    </source>
</reference>
<evidence type="ECO:0000256" key="1">
    <source>
        <dbReference type="ARBA" id="ARBA00004167"/>
    </source>
</evidence>
<dbReference type="InterPro" id="IPR037682">
    <property type="entry name" value="TonB_C"/>
</dbReference>
<dbReference type="PANTHER" id="PTHR30290:SF9">
    <property type="entry name" value="OLIGOPEPTIDE-BINDING PROTEIN APPA"/>
    <property type="match status" value="1"/>
</dbReference>
<keyword evidence="5" id="KW-0732">Signal</keyword>
<name>A0A0S7YDG8_UNCT6</name>
<evidence type="ECO:0000256" key="2">
    <source>
        <dbReference type="ARBA" id="ARBA00005695"/>
    </source>
</evidence>
<keyword evidence="6" id="KW-1133">Transmembrane helix</keyword>
<dbReference type="GO" id="GO:1904680">
    <property type="term" value="F:peptide transmembrane transporter activity"/>
    <property type="evidence" value="ECO:0007669"/>
    <property type="project" value="TreeGrafter"/>
</dbReference>
<dbReference type="PROSITE" id="PS52015">
    <property type="entry name" value="TONB_CTD"/>
    <property type="match status" value="1"/>
</dbReference>
<dbReference type="PANTHER" id="PTHR30290">
    <property type="entry name" value="PERIPLASMIC BINDING COMPONENT OF ABC TRANSPORTER"/>
    <property type="match status" value="1"/>
</dbReference>
<dbReference type="InterPro" id="IPR006260">
    <property type="entry name" value="TonB/TolA_C"/>
</dbReference>
<dbReference type="SUPFAM" id="SSF53850">
    <property type="entry name" value="Periplasmic binding protein-like II"/>
    <property type="match status" value="1"/>
</dbReference>
<dbReference type="InterPro" id="IPR000914">
    <property type="entry name" value="SBP_5_dom"/>
</dbReference>
<dbReference type="Pfam" id="PF00496">
    <property type="entry name" value="SBP_bac_5"/>
    <property type="match status" value="1"/>
</dbReference>
<feature type="domain" description="TonB C-terminal" evidence="8">
    <location>
        <begin position="586"/>
        <end position="675"/>
    </location>
</feature>
<dbReference type="Gene3D" id="3.10.105.10">
    <property type="entry name" value="Dipeptide-binding Protein, Domain 3"/>
    <property type="match status" value="1"/>
</dbReference>
<evidence type="ECO:0000259" key="8">
    <source>
        <dbReference type="PROSITE" id="PS52015"/>
    </source>
</evidence>